<sequence>MLSDVHLCMWEGCENVPEVILELQGRQLVLCRVHFSQLVRRMARVAETRGRVSLSTLKIEKTGNDKVKLLIRRRRLKRS</sequence>
<proteinExistence type="predicted"/>
<dbReference type="AlphaFoldDB" id="A0A7C3WME4"/>
<name>A0A7C3WME4_THEPE</name>
<comment type="caution">
    <text evidence="1">The sequence shown here is derived from an EMBL/GenBank/DDBJ whole genome shotgun (WGS) entry which is preliminary data.</text>
</comment>
<gene>
    <name evidence="1" type="ORF">ENV88_05655</name>
</gene>
<reference evidence="1" key="1">
    <citation type="journal article" date="2020" name="mSystems">
        <title>Genome- and Community-Level Interaction Insights into Carbon Utilization and Element Cycling Functions of Hydrothermarchaeota in Hydrothermal Sediment.</title>
        <authorList>
            <person name="Zhou Z."/>
            <person name="Liu Y."/>
            <person name="Xu W."/>
            <person name="Pan J."/>
            <person name="Luo Z.H."/>
            <person name="Li M."/>
        </authorList>
    </citation>
    <scope>NUCLEOTIDE SEQUENCE [LARGE SCALE GENOMIC DNA]</scope>
    <source>
        <strain evidence="1">SpSt-8</strain>
    </source>
</reference>
<protein>
    <submittedName>
        <fullName evidence="1">Uncharacterized protein</fullName>
    </submittedName>
</protein>
<accession>A0A7C3WME4</accession>
<dbReference type="EMBL" id="DTIB01000101">
    <property type="protein sequence ID" value="HGB25501.1"/>
    <property type="molecule type" value="Genomic_DNA"/>
</dbReference>
<organism evidence="1">
    <name type="scientific">Thermofilum pendens</name>
    <dbReference type="NCBI Taxonomy" id="2269"/>
    <lineage>
        <taxon>Archaea</taxon>
        <taxon>Thermoproteota</taxon>
        <taxon>Thermoprotei</taxon>
        <taxon>Thermofilales</taxon>
        <taxon>Thermofilaceae</taxon>
        <taxon>Thermofilum</taxon>
    </lineage>
</organism>
<evidence type="ECO:0000313" key="1">
    <source>
        <dbReference type="EMBL" id="HGB25501.1"/>
    </source>
</evidence>